<dbReference type="SUPFAM" id="SSF75625">
    <property type="entry name" value="YebC-like"/>
    <property type="match status" value="1"/>
</dbReference>
<dbReference type="InterPro" id="IPR029072">
    <property type="entry name" value="YebC-like"/>
</dbReference>
<organism evidence="7 8">
    <name type="scientific">Pseudoalteromonas aliena SW19</name>
    <dbReference type="NCBI Taxonomy" id="1314866"/>
    <lineage>
        <taxon>Bacteria</taxon>
        <taxon>Pseudomonadati</taxon>
        <taxon>Pseudomonadota</taxon>
        <taxon>Gammaproteobacteria</taxon>
        <taxon>Alteromonadales</taxon>
        <taxon>Pseudoalteromonadaceae</taxon>
        <taxon>Pseudoalteromonas</taxon>
    </lineage>
</organism>
<dbReference type="InterPro" id="IPR017856">
    <property type="entry name" value="Integrase-like_N"/>
</dbReference>
<dbReference type="InterPro" id="IPR002876">
    <property type="entry name" value="Transcrip_reg_TACO1-like"/>
</dbReference>
<dbReference type="InterPro" id="IPR026564">
    <property type="entry name" value="Transcrip_reg_TACO1-like_dom3"/>
</dbReference>
<dbReference type="Pfam" id="PF20772">
    <property type="entry name" value="TACO1_YebC_N"/>
    <property type="match status" value="1"/>
</dbReference>
<dbReference type="NCBIfam" id="NF009044">
    <property type="entry name" value="PRK12378.1"/>
    <property type="match status" value="1"/>
</dbReference>
<evidence type="ECO:0000313" key="7">
    <source>
        <dbReference type="EMBL" id="MBE0359227.1"/>
    </source>
</evidence>
<dbReference type="Gene3D" id="1.10.10.200">
    <property type="match status" value="1"/>
</dbReference>
<keyword evidence="2 4" id="KW-0805">Transcription regulation</keyword>
<dbReference type="EMBL" id="AQGU01000025">
    <property type="protein sequence ID" value="MBE0359227.1"/>
    <property type="molecule type" value="Genomic_DNA"/>
</dbReference>
<comment type="subcellular location">
    <subcellularLocation>
        <location evidence="4">Cytoplasm</location>
    </subcellularLocation>
</comment>
<dbReference type="Proteomes" id="UP000648482">
    <property type="component" value="Unassembled WGS sequence"/>
</dbReference>
<dbReference type="RefSeq" id="WP_193155440.1">
    <property type="nucleotide sequence ID" value="NZ_AQGU01000025.1"/>
</dbReference>
<dbReference type="InterPro" id="IPR048300">
    <property type="entry name" value="TACO1_YebC-like_2nd/3rd_dom"/>
</dbReference>
<evidence type="ECO:0000313" key="8">
    <source>
        <dbReference type="Proteomes" id="UP000648482"/>
    </source>
</evidence>
<evidence type="ECO:0000259" key="5">
    <source>
        <dbReference type="Pfam" id="PF01709"/>
    </source>
</evidence>
<gene>
    <name evidence="7" type="ORF">PALI_a0458</name>
</gene>
<comment type="caution">
    <text evidence="7">The sequence shown here is derived from an EMBL/GenBank/DDBJ whole genome shotgun (WGS) entry which is preliminary data.</text>
</comment>
<evidence type="ECO:0000256" key="3">
    <source>
        <dbReference type="ARBA" id="ARBA00023163"/>
    </source>
</evidence>
<sequence>MGRAYQNKKDSMAKTAGAKTKVYSKYGKEIYICAKNGGVDPDGNLSLRRLIERAKKDQVPAHVIDRAIDKAKGGGGEDYAATRYEGYGPGNCMIIVDCLTDNNKRTFADVRVCFTKANAKIGAQNSVSHLFDHLAIFVFDGDDDEAVLEALMMADVDVTDVEVDDGKVTVFAPHTEYNNTRTALEEMGVSEFDEDLISFVPQIETPIEGEDIEIMERFLGMLEDCDDVQNVYHNAQF</sequence>
<dbReference type="Gene3D" id="3.30.70.980">
    <property type="match status" value="2"/>
</dbReference>
<name>A0ABR9DY03_9GAMM</name>
<keyword evidence="4" id="KW-0238">DNA-binding</keyword>
<proteinExistence type="inferred from homology"/>
<keyword evidence="3 4" id="KW-0804">Transcription</keyword>
<dbReference type="HAMAP" id="MF_00693">
    <property type="entry name" value="Transcrip_reg_TACO1"/>
    <property type="match status" value="1"/>
</dbReference>
<evidence type="ECO:0000256" key="1">
    <source>
        <dbReference type="ARBA" id="ARBA00008724"/>
    </source>
</evidence>
<comment type="similarity">
    <text evidence="1 4">Belongs to the TACO1 family.</text>
</comment>
<feature type="domain" description="TACO1/YebC-like N-terminal" evidence="6">
    <location>
        <begin position="4"/>
        <end position="74"/>
    </location>
</feature>
<dbReference type="InterPro" id="IPR049083">
    <property type="entry name" value="TACO1_YebC_N"/>
</dbReference>
<protein>
    <recommendedName>
        <fullName evidence="4">Probable transcriptional regulatory protein PALI_a0458</fullName>
    </recommendedName>
</protein>
<dbReference type="PANTHER" id="PTHR12532:SF0">
    <property type="entry name" value="TRANSLATIONAL ACTIVATOR OF CYTOCHROME C OXIDASE 1"/>
    <property type="match status" value="1"/>
</dbReference>
<reference evidence="7 8" key="1">
    <citation type="submission" date="2015-06" db="EMBL/GenBank/DDBJ databases">
        <title>Genome sequence of Pseudoalteromonas aliena.</title>
        <authorList>
            <person name="Xie B.-B."/>
            <person name="Rong J.-C."/>
            <person name="Qin Q.-L."/>
            <person name="Zhang Y.-Z."/>
        </authorList>
    </citation>
    <scope>NUCLEOTIDE SEQUENCE [LARGE SCALE GENOMIC DNA]</scope>
    <source>
        <strain evidence="7 8">SW19</strain>
    </source>
</reference>
<keyword evidence="8" id="KW-1185">Reference proteome</keyword>
<accession>A0ABR9DY03</accession>
<keyword evidence="4" id="KW-0963">Cytoplasm</keyword>
<feature type="domain" description="TACO1/YebC-like second and third" evidence="5">
    <location>
        <begin position="79"/>
        <end position="235"/>
    </location>
</feature>
<dbReference type="PANTHER" id="PTHR12532">
    <property type="entry name" value="TRANSLATIONAL ACTIVATOR OF CYTOCHROME C OXIDASE 1"/>
    <property type="match status" value="1"/>
</dbReference>
<dbReference type="Pfam" id="PF01709">
    <property type="entry name" value="Transcrip_reg"/>
    <property type="match status" value="1"/>
</dbReference>
<evidence type="ECO:0000256" key="2">
    <source>
        <dbReference type="ARBA" id="ARBA00023015"/>
    </source>
</evidence>
<evidence type="ECO:0000259" key="6">
    <source>
        <dbReference type="Pfam" id="PF20772"/>
    </source>
</evidence>
<evidence type="ECO:0000256" key="4">
    <source>
        <dbReference type="HAMAP-Rule" id="MF_00693"/>
    </source>
</evidence>